<dbReference type="GO" id="GO:1904294">
    <property type="term" value="P:positive regulation of ERAD pathway"/>
    <property type="evidence" value="ECO:0007669"/>
    <property type="project" value="InterPro"/>
</dbReference>
<dbReference type="GO" id="GO:0008270">
    <property type="term" value="F:zinc ion binding"/>
    <property type="evidence" value="ECO:0007669"/>
    <property type="project" value="UniProtKB-KW"/>
</dbReference>
<evidence type="ECO:0000256" key="5">
    <source>
        <dbReference type="ARBA" id="ARBA00022786"/>
    </source>
</evidence>
<dbReference type="InterPro" id="IPR001841">
    <property type="entry name" value="Znf_RING"/>
</dbReference>
<evidence type="ECO:0000256" key="7">
    <source>
        <dbReference type="ARBA" id="ARBA00022989"/>
    </source>
</evidence>
<feature type="region of interest" description="Disordered" evidence="10">
    <location>
        <begin position="1"/>
        <end position="25"/>
    </location>
</feature>
<evidence type="ECO:0000256" key="10">
    <source>
        <dbReference type="SAM" id="MobiDB-lite"/>
    </source>
</evidence>
<evidence type="ECO:0000256" key="8">
    <source>
        <dbReference type="ARBA" id="ARBA00023136"/>
    </source>
</evidence>
<reference evidence="13" key="1">
    <citation type="submission" date="2014-05" db="EMBL/GenBank/DDBJ databases">
        <title>The genome and life-stage specific transcriptomes of Globodera pallida elucidate key aspects of plant parasitism by a cyst nematode.</title>
        <authorList>
            <person name="Cotton J.A."/>
            <person name="Lilley C.J."/>
            <person name="Jones L.M."/>
            <person name="Kikuchi T."/>
            <person name="Reid A.J."/>
            <person name="Thorpe P."/>
            <person name="Tsai I.J."/>
            <person name="Beasley H."/>
            <person name="Blok V."/>
            <person name="Cock P.J.A."/>
            <person name="Van den Akker S.E."/>
            <person name="Holroyd N."/>
            <person name="Hunt M."/>
            <person name="Mantelin S."/>
            <person name="Naghra H."/>
            <person name="Pain A."/>
            <person name="Palomares-Rius J.E."/>
            <person name="Zarowiecki M."/>
            <person name="Berriman M."/>
            <person name="Jones J.T."/>
            <person name="Urwin P.E."/>
        </authorList>
    </citation>
    <scope>NUCLEOTIDE SEQUENCE [LARGE SCALE GENOMIC DNA]</scope>
    <source>
        <strain evidence="13">Lindley</strain>
    </source>
</reference>
<keyword evidence="7 11" id="KW-1133">Transmembrane helix</keyword>
<dbReference type="Gene3D" id="3.30.40.10">
    <property type="entry name" value="Zinc/RING finger domain, C3HC4 (zinc finger)"/>
    <property type="match status" value="1"/>
</dbReference>
<evidence type="ECO:0000313" key="14">
    <source>
        <dbReference type="WBParaSite" id="GPLIN_001189800"/>
    </source>
</evidence>
<dbReference type="SMART" id="SM00184">
    <property type="entry name" value="RING"/>
    <property type="match status" value="1"/>
</dbReference>
<dbReference type="GO" id="GO:0061630">
    <property type="term" value="F:ubiquitin protein ligase activity"/>
    <property type="evidence" value="ECO:0007669"/>
    <property type="project" value="InterPro"/>
</dbReference>
<dbReference type="Pfam" id="PF13639">
    <property type="entry name" value="zf-RING_2"/>
    <property type="match status" value="1"/>
</dbReference>
<feature type="transmembrane region" description="Helical" evidence="11">
    <location>
        <begin position="92"/>
        <end position="112"/>
    </location>
</feature>
<name>A0A183CG93_GLOPA</name>
<evidence type="ECO:0000313" key="13">
    <source>
        <dbReference type="Proteomes" id="UP000050741"/>
    </source>
</evidence>
<accession>A0A183CG93</accession>
<organism evidence="13 14">
    <name type="scientific">Globodera pallida</name>
    <name type="common">Potato cyst nematode worm</name>
    <name type="synonym">Heterodera pallida</name>
    <dbReference type="NCBI Taxonomy" id="36090"/>
    <lineage>
        <taxon>Eukaryota</taxon>
        <taxon>Metazoa</taxon>
        <taxon>Ecdysozoa</taxon>
        <taxon>Nematoda</taxon>
        <taxon>Chromadorea</taxon>
        <taxon>Rhabditida</taxon>
        <taxon>Tylenchina</taxon>
        <taxon>Tylenchomorpha</taxon>
        <taxon>Tylenchoidea</taxon>
        <taxon>Heteroderidae</taxon>
        <taxon>Heteroderinae</taxon>
        <taxon>Globodera</taxon>
    </lineage>
</organism>
<keyword evidence="5" id="KW-0833">Ubl conjugation pathway</keyword>
<evidence type="ECO:0000256" key="3">
    <source>
        <dbReference type="ARBA" id="ARBA00022723"/>
    </source>
</evidence>
<feature type="domain" description="RING-type" evidence="12">
    <location>
        <begin position="168"/>
        <end position="206"/>
    </location>
</feature>
<dbReference type="GO" id="GO:0016020">
    <property type="term" value="C:membrane"/>
    <property type="evidence" value="ECO:0007669"/>
    <property type="project" value="UniProtKB-SubCell"/>
</dbReference>
<evidence type="ECO:0000256" key="1">
    <source>
        <dbReference type="ARBA" id="ARBA00004141"/>
    </source>
</evidence>
<dbReference type="SUPFAM" id="SSF57850">
    <property type="entry name" value="RING/U-box"/>
    <property type="match status" value="1"/>
</dbReference>
<feature type="transmembrane region" description="Helical" evidence="11">
    <location>
        <begin position="51"/>
        <end position="72"/>
    </location>
</feature>
<evidence type="ECO:0000256" key="11">
    <source>
        <dbReference type="SAM" id="Phobius"/>
    </source>
</evidence>
<keyword evidence="3" id="KW-0479">Metal-binding</keyword>
<keyword evidence="2 11" id="KW-0812">Transmembrane</keyword>
<feature type="compositionally biased region" description="Polar residues" evidence="10">
    <location>
        <begin position="1"/>
        <end position="13"/>
    </location>
</feature>
<evidence type="ECO:0000256" key="6">
    <source>
        <dbReference type="ARBA" id="ARBA00022833"/>
    </source>
</evidence>
<sequence>MNGIPTNNSTTGRSQPQQHNQPQQQQSSWMNGTFSVSISALSSSLPPPPTFWSTLYITILAQFLVMDLLLLFKLGVASFPSSWLGNSTKRRIFQWTEYSCAIYRFALPFVPWNAYFGVMWWTVLYGGIKLLFGFALFWAWLLSTLRFFRSAHIGTLPSEAECGQSEQCTICFSDFRVPIKLKCSHIFCTECIRTWLDREVTCPICRAVVTRQDNHYRNGDSMLPCVF</sequence>
<reference evidence="14" key="2">
    <citation type="submission" date="2016-06" db="UniProtKB">
        <authorList>
            <consortium name="WormBaseParasite"/>
        </authorList>
    </citation>
    <scope>IDENTIFICATION</scope>
</reference>
<dbReference type="InterPro" id="IPR044235">
    <property type="entry name" value="RNFT1/2"/>
</dbReference>
<evidence type="ECO:0000256" key="9">
    <source>
        <dbReference type="PROSITE-ProRule" id="PRU00175"/>
    </source>
</evidence>
<feature type="compositionally biased region" description="Low complexity" evidence="10">
    <location>
        <begin position="14"/>
        <end position="25"/>
    </location>
</feature>
<dbReference type="AlphaFoldDB" id="A0A183CG93"/>
<comment type="subcellular location">
    <subcellularLocation>
        <location evidence="1">Membrane</location>
        <topology evidence="1">Multi-pass membrane protein</topology>
    </subcellularLocation>
</comment>
<dbReference type="PANTHER" id="PTHR15860:SF0">
    <property type="entry name" value="LP20373P"/>
    <property type="match status" value="1"/>
</dbReference>
<dbReference type="PANTHER" id="PTHR15860">
    <property type="entry name" value="UNCHARACTERIZED RING FINGER-CONTAINING PROTEIN"/>
    <property type="match status" value="1"/>
</dbReference>
<dbReference type="PROSITE" id="PS50089">
    <property type="entry name" value="ZF_RING_2"/>
    <property type="match status" value="1"/>
</dbReference>
<proteinExistence type="predicted"/>
<keyword evidence="6" id="KW-0862">Zinc</keyword>
<keyword evidence="8 11" id="KW-0472">Membrane</keyword>
<evidence type="ECO:0000259" key="12">
    <source>
        <dbReference type="PROSITE" id="PS50089"/>
    </source>
</evidence>
<dbReference type="InterPro" id="IPR013083">
    <property type="entry name" value="Znf_RING/FYVE/PHD"/>
</dbReference>
<keyword evidence="4 9" id="KW-0863">Zinc-finger</keyword>
<feature type="transmembrane region" description="Helical" evidence="11">
    <location>
        <begin position="118"/>
        <end position="142"/>
    </location>
</feature>
<dbReference type="WBParaSite" id="GPLIN_001189800">
    <property type="protein sequence ID" value="GPLIN_001189800"/>
    <property type="gene ID" value="GPLIN_001189800"/>
</dbReference>
<protein>
    <submittedName>
        <fullName evidence="14">RING-type domain-containing protein</fullName>
    </submittedName>
</protein>
<dbReference type="InterPro" id="IPR017907">
    <property type="entry name" value="Znf_RING_CS"/>
</dbReference>
<evidence type="ECO:0000256" key="4">
    <source>
        <dbReference type="ARBA" id="ARBA00022771"/>
    </source>
</evidence>
<keyword evidence="13" id="KW-1185">Reference proteome</keyword>
<dbReference type="Proteomes" id="UP000050741">
    <property type="component" value="Unassembled WGS sequence"/>
</dbReference>
<evidence type="ECO:0000256" key="2">
    <source>
        <dbReference type="ARBA" id="ARBA00022692"/>
    </source>
</evidence>
<dbReference type="PROSITE" id="PS00518">
    <property type="entry name" value="ZF_RING_1"/>
    <property type="match status" value="1"/>
</dbReference>